<dbReference type="Proteomes" id="UP000183174">
    <property type="component" value="Unassembled WGS sequence"/>
</dbReference>
<gene>
    <name evidence="2" type="ORF">GA0061099_106510</name>
</gene>
<organism evidence="2 3">
    <name type="scientific">Bradyrhizobium yuanmingense</name>
    <dbReference type="NCBI Taxonomy" id="108015"/>
    <lineage>
        <taxon>Bacteria</taxon>
        <taxon>Pseudomonadati</taxon>
        <taxon>Pseudomonadota</taxon>
        <taxon>Alphaproteobacteria</taxon>
        <taxon>Hyphomicrobiales</taxon>
        <taxon>Nitrobacteraceae</taxon>
        <taxon>Bradyrhizobium</taxon>
    </lineage>
</organism>
<dbReference type="AlphaFoldDB" id="A0A1C3XML1"/>
<keyword evidence="1" id="KW-0472">Membrane</keyword>
<sequence>MRETRMPGDEDFTPMFLWLGAGFIFTLAAPIALLAFWQWVGPGAMLASFAAGFGCIFRGAYVGWQTVWRT</sequence>
<accession>A0A1C3XML1</accession>
<reference evidence="2 3" key="1">
    <citation type="submission" date="2016-08" db="EMBL/GenBank/DDBJ databases">
        <authorList>
            <person name="Seilhamer J.J."/>
        </authorList>
    </citation>
    <scope>NUCLEOTIDE SEQUENCE [LARGE SCALE GENOMIC DNA]</scope>
    <source>
        <strain evidence="2 3">CCBAU 10071</strain>
    </source>
</reference>
<name>A0A1C3XML1_9BRAD</name>
<feature type="transmembrane region" description="Helical" evidence="1">
    <location>
        <begin position="43"/>
        <end position="64"/>
    </location>
</feature>
<keyword evidence="1" id="KW-0812">Transmembrane</keyword>
<feature type="transmembrane region" description="Helical" evidence="1">
    <location>
        <begin position="12"/>
        <end position="37"/>
    </location>
</feature>
<protein>
    <submittedName>
        <fullName evidence="2">Uncharacterized protein</fullName>
    </submittedName>
</protein>
<evidence type="ECO:0000313" key="2">
    <source>
        <dbReference type="EMBL" id="SCB53459.1"/>
    </source>
</evidence>
<dbReference type="EMBL" id="FMAE01000065">
    <property type="protein sequence ID" value="SCB53459.1"/>
    <property type="molecule type" value="Genomic_DNA"/>
</dbReference>
<evidence type="ECO:0000256" key="1">
    <source>
        <dbReference type="SAM" id="Phobius"/>
    </source>
</evidence>
<evidence type="ECO:0000313" key="3">
    <source>
        <dbReference type="Proteomes" id="UP000183174"/>
    </source>
</evidence>
<proteinExistence type="predicted"/>
<keyword evidence="1" id="KW-1133">Transmembrane helix</keyword>